<feature type="compositionally biased region" description="Low complexity" evidence="2">
    <location>
        <begin position="93"/>
        <end position="103"/>
    </location>
</feature>
<evidence type="ECO:0000256" key="3">
    <source>
        <dbReference type="SAM" id="Phobius"/>
    </source>
</evidence>
<evidence type="ECO:0000256" key="2">
    <source>
        <dbReference type="SAM" id="MobiDB-lite"/>
    </source>
</evidence>
<feature type="compositionally biased region" description="Polar residues" evidence="2">
    <location>
        <begin position="346"/>
        <end position="356"/>
    </location>
</feature>
<dbReference type="SUPFAM" id="SSF53474">
    <property type="entry name" value="alpha/beta-Hydrolases"/>
    <property type="match status" value="1"/>
</dbReference>
<accession>A0A7S1Y7G0</accession>
<dbReference type="Gene3D" id="3.40.50.1820">
    <property type="entry name" value="alpha/beta hydrolase"/>
    <property type="match status" value="1"/>
</dbReference>
<name>A0A7S1Y7G0_9STRA</name>
<dbReference type="PANTHER" id="PTHR10794:SF93">
    <property type="entry name" value="SERINE AMINOPEPTIDASE S33 DOMAIN-CONTAINING PROTEIN"/>
    <property type="match status" value="1"/>
</dbReference>
<dbReference type="InterPro" id="IPR050960">
    <property type="entry name" value="AB_hydrolase_4_sf"/>
</dbReference>
<gene>
    <name evidence="4" type="ORF">GOCE00092_LOCUS10538</name>
</gene>
<keyword evidence="3" id="KW-1133">Transmembrane helix</keyword>
<evidence type="ECO:0000256" key="1">
    <source>
        <dbReference type="ARBA" id="ARBA00010884"/>
    </source>
</evidence>
<feature type="region of interest" description="Disordered" evidence="2">
    <location>
        <begin position="93"/>
        <end position="116"/>
    </location>
</feature>
<evidence type="ECO:0000313" key="4">
    <source>
        <dbReference type="EMBL" id="CAD9281627.1"/>
    </source>
</evidence>
<dbReference type="EMBL" id="HBGK01020690">
    <property type="protein sequence ID" value="CAD9281627.1"/>
    <property type="molecule type" value="Transcribed_RNA"/>
</dbReference>
<feature type="transmembrane region" description="Helical" evidence="3">
    <location>
        <begin position="20"/>
        <end position="47"/>
    </location>
</feature>
<feature type="region of interest" description="Disordered" evidence="2">
    <location>
        <begin position="337"/>
        <end position="357"/>
    </location>
</feature>
<organism evidence="4">
    <name type="scientific">Grammatophora oceanica</name>
    <dbReference type="NCBI Taxonomy" id="210454"/>
    <lineage>
        <taxon>Eukaryota</taxon>
        <taxon>Sar</taxon>
        <taxon>Stramenopiles</taxon>
        <taxon>Ochrophyta</taxon>
        <taxon>Bacillariophyta</taxon>
        <taxon>Fragilariophyceae</taxon>
        <taxon>Fragilariophycidae</taxon>
        <taxon>Rhabdonematales</taxon>
        <taxon>Grammatophoraceae</taxon>
        <taxon>Grammatophora</taxon>
    </lineage>
</organism>
<protein>
    <recommendedName>
        <fullName evidence="5">Serine aminopeptidase S33 domain-containing protein</fullName>
    </recommendedName>
</protein>
<keyword evidence="3" id="KW-0472">Membrane</keyword>
<dbReference type="GO" id="GO:0034338">
    <property type="term" value="F:short-chain carboxylesterase activity"/>
    <property type="evidence" value="ECO:0007669"/>
    <property type="project" value="TreeGrafter"/>
</dbReference>
<feature type="transmembrane region" description="Helical" evidence="3">
    <location>
        <begin position="68"/>
        <end position="86"/>
    </location>
</feature>
<reference evidence="4" key="1">
    <citation type="submission" date="2021-01" db="EMBL/GenBank/DDBJ databases">
        <authorList>
            <person name="Corre E."/>
            <person name="Pelletier E."/>
            <person name="Niang G."/>
            <person name="Scheremetjew M."/>
            <person name="Finn R."/>
            <person name="Kale V."/>
            <person name="Holt S."/>
            <person name="Cochrane G."/>
            <person name="Meng A."/>
            <person name="Brown T."/>
            <person name="Cohen L."/>
        </authorList>
    </citation>
    <scope>NUCLEOTIDE SEQUENCE</scope>
    <source>
        <strain evidence="4">CCMP 410</strain>
    </source>
</reference>
<keyword evidence="3" id="KW-0812">Transmembrane</keyword>
<evidence type="ECO:0008006" key="5">
    <source>
        <dbReference type="Google" id="ProtNLM"/>
    </source>
</evidence>
<dbReference type="AlphaFoldDB" id="A0A7S1Y7G0"/>
<proteinExistence type="inferred from homology"/>
<sequence length="567" mass="64495">MILSFSLFDDGSLPFDYILTLIPSLSLIGIIAYVTFWLLSWTLSSFLMLWRRRQPEEEERSTSSYKSTAAAAGPTILTLLLLGLALDAPEMNRTTTSSRTSTASHHHNNNESSIHHPTTFGDGIYDFIQGHDTEKLSELLNAMDNDDILQGPTPPRLFSNRHLQFLPWLIQNEIHRQEGIPFERHTVEVTSCKEWLDEYDDECTPDPLMTDQVTLDVFPPFDASKFSTSAFNKSSPIILFIPGLRCYSQDMPGNMIIRRAYAEGFRSIVMNRRGHTPGMPLKAPRWNLFGDTNDLEQVYWYIKEELAHDSRVPMFLHGISSGTSVGVSSLGIWDERRRRRQEQRQGSNTTSTTSSKRPIPTFVASLAMVPGYDISKVMQRDRFRFPYNQLFVPLVQDHFVQQNEDILRSYNSKAVDRILSAQTLQEFVDESVVFAGYQNKQEYYKQTNPINNIVGLTTPLLVVNAADDPCCLVDNIYETSPSSHNNNMTYADMARASPNTMIVVTKTGTHCPFLDAANAGWFGQLFPKMIPDPLNPNGRYMLDSWGDRVAIQYYKAALQVYGDRRFL</sequence>
<dbReference type="PANTHER" id="PTHR10794">
    <property type="entry name" value="ABHYDROLASE DOMAIN-CONTAINING PROTEIN"/>
    <property type="match status" value="1"/>
</dbReference>
<dbReference type="InterPro" id="IPR029058">
    <property type="entry name" value="AB_hydrolase_fold"/>
</dbReference>
<comment type="similarity">
    <text evidence="1">Belongs to the AB hydrolase superfamily. AB hydrolase 4 family.</text>
</comment>
<dbReference type="GO" id="GO:0047372">
    <property type="term" value="F:monoacylglycerol lipase activity"/>
    <property type="evidence" value="ECO:0007669"/>
    <property type="project" value="TreeGrafter"/>
</dbReference>